<organism evidence="1 2">
    <name type="scientific">Pasteurella bettyae CCUG 2042</name>
    <dbReference type="NCBI Taxonomy" id="1095749"/>
    <lineage>
        <taxon>Bacteria</taxon>
        <taxon>Pseudomonadati</taxon>
        <taxon>Pseudomonadota</taxon>
        <taxon>Gammaproteobacteria</taxon>
        <taxon>Pasteurellales</taxon>
        <taxon>Pasteurellaceae</taxon>
        <taxon>Pasteurella</taxon>
    </lineage>
</organism>
<dbReference type="RefSeq" id="WP_005758334.1">
    <property type="nucleotide sequence ID" value="NZ_AJSX01000003.1"/>
</dbReference>
<name>I3DKB8_9PAST</name>
<comment type="caution">
    <text evidence="1">The sequence shown here is derived from an EMBL/GenBank/DDBJ whole genome shotgun (WGS) entry which is preliminary data.</text>
</comment>
<reference evidence="1 2" key="1">
    <citation type="submission" date="2012-03" db="EMBL/GenBank/DDBJ databases">
        <authorList>
            <person name="Harkins D.M."/>
            <person name="Madupu R."/>
            <person name="Durkin A.S."/>
            <person name="Torralba M."/>
            <person name="Methe B."/>
            <person name="Sutton G.G."/>
            <person name="Nelson K.E."/>
        </authorList>
    </citation>
    <scope>NUCLEOTIDE SEQUENCE [LARGE SCALE GENOMIC DNA]</scope>
    <source>
        <strain evidence="1 2">CCUG 2042</strain>
    </source>
</reference>
<gene>
    <name evidence="1" type="ORF">HMPREF1052_2048</name>
</gene>
<dbReference type="InterPro" id="IPR031856">
    <property type="entry name" value="YdaS_toxin-like"/>
</dbReference>
<keyword evidence="2" id="KW-1185">Reference proteome</keyword>
<dbReference type="GO" id="GO:0003677">
    <property type="term" value="F:DNA binding"/>
    <property type="evidence" value="ECO:0007669"/>
    <property type="project" value="InterPro"/>
</dbReference>
<protein>
    <submittedName>
        <fullName evidence="1">Uncharacterized protein</fullName>
    </submittedName>
</protein>
<dbReference type="SUPFAM" id="SSF47413">
    <property type="entry name" value="lambda repressor-like DNA-binding domains"/>
    <property type="match status" value="1"/>
</dbReference>
<dbReference type="AlphaFoldDB" id="I3DKB8"/>
<evidence type="ECO:0000313" key="1">
    <source>
        <dbReference type="EMBL" id="EIJ72161.1"/>
    </source>
</evidence>
<accession>I3DKB8</accession>
<dbReference type="EMBL" id="AJSX01000003">
    <property type="protein sequence ID" value="EIJ72161.1"/>
    <property type="molecule type" value="Genomic_DNA"/>
</dbReference>
<dbReference type="PATRIC" id="fig|1095749.3.peg.12"/>
<dbReference type="Pfam" id="PF15943">
    <property type="entry name" value="YdaS_toxin"/>
    <property type="match status" value="1"/>
</dbReference>
<dbReference type="InterPro" id="IPR010982">
    <property type="entry name" value="Lambda_DNA-bd_dom_sf"/>
</dbReference>
<evidence type="ECO:0000313" key="2">
    <source>
        <dbReference type="Proteomes" id="UP000006457"/>
    </source>
</evidence>
<dbReference type="Gene3D" id="1.10.260.40">
    <property type="entry name" value="lambda repressor-like DNA-binding domains"/>
    <property type="match status" value="1"/>
</dbReference>
<dbReference type="eggNOG" id="ENOG50304U4">
    <property type="taxonomic scope" value="Bacteria"/>
</dbReference>
<proteinExistence type="predicted"/>
<dbReference type="OrthoDB" id="5682908at2"/>
<dbReference type="Proteomes" id="UP000006457">
    <property type="component" value="Unassembled WGS sequence"/>
</dbReference>
<sequence>MSGFNPKIKQAIEIVGSQANLANECNVAQPTVFKWLNGSEYSAKYAARIEIATQGAVTARELCFALLNESDKQKI</sequence>